<dbReference type="EMBL" id="AK368790">
    <property type="protein sequence ID" value="BAJ99993.1"/>
    <property type="molecule type" value="mRNA"/>
</dbReference>
<dbReference type="Gene3D" id="2.60.120.330">
    <property type="entry name" value="B-lactam Antibiotic, Isopenicillin N Synthase, Chain"/>
    <property type="match status" value="1"/>
</dbReference>
<proteinExistence type="evidence at transcript level"/>
<dbReference type="AlphaFoldDB" id="F2DY22"/>
<sequence>MGISILHLNPPIVLWYSKKDMLSVYCKNATPRVSIACFFSPHFHPASTRMYGLIKELLSDENPPLYRETLVRDYIKHYYSIGLDAKTAISDFRS</sequence>
<evidence type="ECO:0000313" key="1">
    <source>
        <dbReference type="EMBL" id="BAJ99993.1"/>
    </source>
</evidence>
<name>F2DY22_HORVV</name>
<dbReference type="ExpressionAtlas" id="F2DY22">
    <property type="expression patterns" value="baseline and differential"/>
</dbReference>
<organism evidence="1">
    <name type="scientific">Hordeum vulgare subsp. vulgare</name>
    <name type="common">Domesticated barley</name>
    <dbReference type="NCBI Taxonomy" id="112509"/>
    <lineage>
        <taxon>Eukaryota</taxon>
        <taxon>Viridiplantae</taxon>
        <taxon>Streptophyta</taxon>
        <taxon>Embryophyta</taxon>
        <taxon>Tracheophyta</taxon>
        <taxon>Spermatophyta</taxon>
        <taxon>Magnoliopsida</taxon>
        <taxon>Liliopsida</taxon>
        <taxon>Poales</taxon>
        <taxon>Poaceae</taxon>
        <taxon>BOP clade</taxon>
        <taxon>Pooideae</taxon>
        <taxon>Triticodae</taxon>
        <taxon>Triticeae</taxon>
        <taxon>Hordeinae</taxon>
        <taxon>Hordeum</taxon>
    </lineage>
</organism>
<dbReference type="SUPFAM" id="SSF51197">
    <property type="entry name" value="Clavaminate synthase-like"/>
    <property type="match status" value="1"/>
</dbReference>
<protein>
    <submittedName>
        <fullName evidence="1">Predicted protein</fullName>
    </submittedName>
</protein>
<dbReference type="InterPro" id="IPR027443">
    <property type="entry name" value="IPNS-like_sf"/>
</dbReference>
<accession>F2DY22</accession>
<reference evidence="1" key="1">
    <citation type="journal article" date="2011" name="Plant Physiol.">
        <title>Comprehensive sequence analysis of 24,783 barley full-length cDNAs derived from 12 clone libraries.</title>
        <authorList>
            <person name="Matsumoto T."/>
            <person name="Tanaka T."/>
            <person name="Sakai H."/>
            <person name="Amano N."/>
            <person name="Kanamori H."/>
            <person name="Kurita K."/>
            <person name="Kikuta A."/>
            <person name="Kamiya K."/>
            <person name="Yamamoto M."/>
            <person name="Ikawa H."/>
            <person name="Fujii N."/>
            <person name="Hori K."/>
            <person name="Itoh T."/>
            <person name="Sato K."/>
        </authorList>
    </citation>
    <scope>NUCLEOTIDE SEQUENCE</scope>
</reference>